<reference evidence="2 3" key="1">
    <citation type="submission" date="2021-04" db="EMBL/GenBank/DDBJ databases">
        <title>Complete genome sequence of Stygiolobus sp. KN-1.</title>
        <authorList>
            <person name="Nakamura K."/>
            <person name="Sakai H."/>
            <person name="Kurosawa N."/>
        </authorList>
    </citation>
    <scope>NUCLEOTIDE SEQUENCE [LARGE SCALE GENOMIC DNA]</scope>
    <source>
        <strain evidence="2 3">KN-1</strain>
    </source>
</reference>
<evidence type="ECO:0000259" key="1">
    <source>
        <dbReference type="Pfam" id="PF05168"/>
    </source>
</evidence>
<dbReference type="SUPFAM" id="SSF81593">
    <property type="entry name" value="Nucleotidyltransferase substrate binding subunit/domain"/>
    <property type="match status" value="1"/>
</dbReference>
<dbReference type="InterPro" id="IPR007842">
    <property type="entry name" value="HEPN_dom"/>
</dbReference>
<dbReference type="KEGG" id="csty:KN1_25640"/>
<feature type="domain" description="HEPN" evidence="1">
    <location>
        <begin position="11"/>
        <end position="42"/>
    </location>
</feature>
<dbReference type="GeneID" id="67876223"/>
<accession>A0A8D5ZKH2</accession>
<protein>
    <recommendedName>
        <fullName evidence="1">HEPN domain-containing protein</fullName>
    </recommendedName>
</protein>
<organism evidence="2 3">
    <name type="scientific">Stygiolobus caldivivus</name>
    <dbReference type="NCBI Taxonomy" id="2824673"/>
    <lineage>
        <taxon>Archaea</taxon>
        <taxon>Thermoproteota</taxon>
        <taxon>Thermoprotei</taxon>
        <taxon>Sulfolobales</taxon>
        <taxon>Sulfolobaceae</taxon>
        <taxon>Stygiolobus</taxon>
    </lineage>
</organism>
<dbReference type="AlphaFoldDB" id="A0A8D5ZKH2"/>
<dbReference type="RefSeq" id="WP_225905696.1">
    <property type="nucleotide sequence ID" value="NZ_AP024597.1"/>
</dbReference>
<evidence type="ECO:0000313" key="2">
    <source>
        <dbReference type="EMBL" id="BCU71267.1"/>
    </source>
</evidence>
<dbReference type="EMBL" id="AP024597">
    <property type="protein sequence ID" value="BCU71267.1"/>
    <property type="molecule type" value="Genomic_DNA"/>
</dbReference>
<dbReference type="Gene3D" id="1.20.120.330">
    <property type="entry name" value="Nucleotidyltransferases domain 2"/>
    <property type="match status" value="1"/>
</dbReference>
<proteinExistence type="predicted"/>
<name>A0A8D5ZKH2_9CREN</name>
<dbReference type="Proteomes" id="UP000825123">
    <property type="component" value="Chromosome"/>
</dbReference>
<gene>
    <name evidence="2" type="ORF">KN1_25640</name>
</gene>
<evidence type="ECO:0000313" key="3">
    <source>
        <dbReference type="Proteomes" id="UP000825123"/>
    </source>
</evidence>
<keyword evidence="3" id="KW-1185">Reference proteome</keyword>
<dbReference type="Pfam" id="PF05168">
    <property type="entry name" value="HEPN"/>
    <property type="match status" value="1"/>
</dbReference>
<sequence>MKGNKDDKMKYKDWMEQATEDLYTARVLLLNGKYYASAFYSQ</sequence>